<evidence type="ECO:0000313" key="2">
    <source>
        <dbReference type="EMBL" id="KAF2759018.1"/>
    </source>
</evidence>
<proteinExistence type="predicted"/>
<accession>A0A6A6W801</accession>
<sequence length="416" mass="44670">MKKTLLLCFIHGFKGGDDTFAGFPEHLKGILSHALPKVTVKTITYPKFETVGDLKECVGRFKEWLQNKVIDLEVANSTPSPTVDPSVHTILIGHSMGGIVAAETLLSIASEQPISESASTLSNTSLMFPYIQAVLAFDTPYLGIAPGVVAHGAEGHWKKGQAAYNAYTNVASAFGWGGAKTPTTNSAIDASRMLPSSTSINDVNGDAAAAPLWQRWGKVAMFAGAAGAVAAGGAAAYMNRDQISAGWTWVGSHLEFVGCLARGEELKKRLASLCRVSQAHELGFANLYTTLGKAVEDKSSSSWAAGVVGSDRTFCVIPGDKSENRGFFIPAKNDKATAETWAHMGMFDVKENPDYYDMGARARDLIVGWCLNSWYEEATPPDQKLLEDTSEDDVEMVDKGDTELGEDFENVQPTEA</sequence>
<dbReference type="OrthoDB" id="442243at2759"/>
<evidence type="ECO:0008006" key="4">
    <source>
        <dbReference type="Google" id="ProtNLM"/>
    </source>
</evidence>
<evidence type="ECO:0000256" key="1">
    <source>
        <dbReference type="SAM" id="MobiDB-lite"/>
    </source>
</evidence>
<dbReference type="EMBL" id="ML996570">
    <property type="protein sequence ID" value="KAF2759018.1"/>
    <property type="molecule type" value="Genomic_DNA"/>
</dbReference>
<organism evidence="2 3">
    <name type="scientific">Pseudovirgaria hyperparasitica</name>
    <dbReference type="NCBI Taxonomy" id="470096"/>
    <lineage>
        <taxon>Eukaryota</taxon>
        <taxon>Fungi</taxon>
        <taxon>Dikarya</taxon>
        <taxon>Ascomycota</taxon>
        <taxon>Pezizomycotina</taxon>
        <taxon>Dothideomycetes</taxon>
        <taxon>Dothideomycetes incertae sedis</taxon>
        <taxon>Acrospermales</taxon>
        <taxon>Acrospermaceae</taxon>
        <taxon>Pseudovirgaria</taxon>
    </lineage>
</organism>
<dbReference type="Gene3D" id="3.40.50.1820">
    <property type="entry name" value="alpha/beta hydrolase"/>
    <property type="match status" value="1"/>
</dbReference>
<protein>
    <recommendedName>
        <fullName evidence="4">DUF676 domain-containing protein</fullName>
    </recommendedName>
</protein>
<evidence type="ECO:0000313" key="3">
    <source>
        <dbReference type="Proteomes" id="UP000799437"/>
    </source>
</evidence>
<dbReference type="PANTHER" id="PTHR47842:SF1">
    <property type="entry name" value="DUF676 DOMAIN-CONTAINING PROTEIN"/>
    <property type="match status" value="1"/>
</dbReference>
<name>A0A6A6W801_9PEZI</name>
<gene>
    <name evidence="2" type="ORF">EJ05DRAFT_329656</name>
</gene>
<feature type="region of interest" description="Disordered" evidence="1">
    <location>
        <begin position="380"/>
        <end position="416"/>
    </location>
</feature>
<dbReference type="GeneID" id="54481889"/>
<dbReference type="RefSeq" id="XP_033601469.1">
    <property type="nucleotide sequence ID" value="XM_033740835.1"/>
</dbReference>
<keyword evidence="3" id="KW-1185">Reference proteome</keyword>
<dbReference type="SUPFAM" id="SSF53474">
    <property type="entry name" value="alpha/beta-Hydrolases"/>
    <property type="match status" value="1"/>
</dbReference>
<reference evidence="2" key="1">
    <citation type="journal article" date="2020" name="Stud. Mycol.">
        <title>101 Dothideomycetes genomes: a test case for predicting lifestyles and emergence of pathogens.</title>
        <authorList>
            <person name="Haridas S."/>
            <person name="Albert R."/>
            <person name="Binder M."/>
            <person name="Bloem J."/>
            <person name="Labutti K."/>
            <person name="Salamov A."/>
            <person name="Andreopoulos B."/>
            <person name="Baker S."/>
            <person name="Barry K."/>
            <person name="Bills G."/>
            <person name="Bluhm B."/>
            <person name="Cannon C."/>
            <person name="Castanera R."/>
            <person name="Culley D."/>
            <person name="Daum C."/>
            <person name="Ezra D."/>
            <person name="Gonzalez J."/>
            <person name="Henrissat B."/>
            <person name="Kuo A."/>
            <person name="Liang C."/>
            <person name="Lipzen A."/>
            <person name="Lutzoni F."/>
            <person name="Magnuson J."/>
            <person name="Mondo S."/>
            <person name="Nolan M."/>
            <person name="Ohm R."/>
            <person name="Pangilinan J."/>
            <person name="Park H.-J."/>
            <person name="Ramirez L."/>
            <person name="Alfaro M."/>
            <person name="Sun H."/>
            <person name="Tritt A."/>
            <person name="Yoshinaga Y."/>
            <person name="Zwiers L.-H."/>
            <person name="Turgeon B."/>
            <person name="Goodwin S."/>
            <person name="Spatafora J."/>
            <person name="Crous P."/>
            <person name="Grigoriev I."/>
        </authorList>
    </citation>
    <scope>NUCLEOTIDE SEQUENCE</scope>
    <source>
        <strain evidence="2">CBS 121739</strain>
    </source>
</reference>
<dbReference type="InterPro" id="IPR029058">
    <property type="entry name" value="AB_hydrolase_fold"/>
</dbReference>
<dbReference type="Proteomes" id="UP000799437">
    <property type="component" value="Unassembled WGS sequence"/>
</dbReference>
<dbReference type="AlphaFoldDB" id="A0A6A6W801"/>
<dbReference type="PANTHER" id="PTHR47842">
    <property type="entry name" value="EXPRESSED PROTEIN"/>
    <property type="match status" value="1"/>
</dbReference>